<name>A0AAQ3RQP8_VIGMU</name>
<organism evidence="2 3">
    <name type="scientific">Vigna mungo</name>
    <name type="common">Black gram</name>
    <name type="synonym">Phaseolus mungo</name>
    <dbReference type="NCBI Taxonomy" id="3915"/>
    <lineage>
        <taxon>Eukaryota</taxon>
        <taxon>Viridiplantae</taxon>
        <taxon>Streptophyta</taxon>
        <taxon>Embryophyta</taxon>
        <taxon>Tracheophyta</taxon>
        <taxon>Spermatophyta</taxon>
        <taxon>Magnoliopsida</taxon>
        <taxon>eudicotyledons</taxon>
        <taxon>Gunneridae</taxon>
        <taxon>Pentapetalae</taxon>
        <taxon>rosids</taxon>
        <taxon>fabids</taxon>
        <taxon>Fabales</taxon>
        <taxon>Fabaceae</taxon>
        <taxon>Papilionoideae</taxon>
        <taxon>50 kb inversion clade</taxon>
        <taxon>NPAAA clade</taxon>
        <taxon>indigoferoid/millettioid clade</taxon>
        <taxon>Phaseoleae</taxon>
        <taxon>Vigna</taxon>
    </lineage>
</organism>
<keyword evidence="3" id="KW-1185">Reference proteome</keyword>
<proteinExistence type="predicted"/>
<sequence>MDKRTVQAKGKKMLLPFNTNLLNPSRKRIRAHLGWLNLLPNPCKLTSQGCSFRRLHFPCLFNVLALEEGNKCLTHFIFLPFKVRIVCVCVCIYRSFIFLIKSPFGFSFLLLI</sequence>
<gene>
    <name evidence="2" type="ORF">V8G54_023823</name>
</gene>
<dbReference type="Proteomes" id="UP001374535">
    <property type="component" value="Chromosome 7"/>
</dbReference>
<feature type="transmembrane region" description="Helical" evidence="1">
    <location>
        <begin position="85"/>
        <end position="111"/>
    </location>
</feature>
<keyword evidence="1" id="KW-0812">Transmembrane</keyword>
<dbReference type="EMBL" id="CP144694">
    <property type="protein sequence ID" value="WVZ03017.1"/>
    <property type="molecule type" value="Genomic_DNA"/>
</dbReference>
<protein>
    <recommendedName>
        <fullName evidence="4">Transmembrane protein</fullName>
    </recommendedName>
</protein>
<evidence type="ECO:0000313" key="2">
    <source>
        <dbReference type="EMBL" id="WVZ03017.1"/>
    </source>
</evidence>
<reference evidence="2 3" key="1">
    <citation type="journal article" date="2023" name="Life. Sci Alliance">
        <title>Evolutionary insights into 3D genome organization and epigenetic landscape of Vigna mungo.</title>
        <authorList>
            <person name="Junaid A."/>
            <person name="Singh B."/>
            <person name="Bhatia S."/>
        </authorList>
    </citation>
    <scope>NUCLEOTIDE SEQUENCE [LARGE SCALE GENOMIC DNA]</scope>
    <source>
        <strain evidence="2">Urdbean</strain>
    </source>
</reference>
<dbReference type="AlphaFoldDB" id="A0AAQ3RQP8"/>
<evidence type="ECO:0000256" key="1">
    <source>
        <dbReference type="SAM" id="Phobius"/>
    </source>
</evidence>
<accession>A0AAQ3RQP8</accession>
<keyword evidence="1" id="KW-1133">Transmembrane helix</keyword>
<keyword evidence="1" id="KW-0472">Membrane</keyword>
<evidence type="ECO:0008006" key="4">
    <source>
        <dbReference type="Google" id="ProtNLM"/>
    </source>
</evidence>
<evidence type="ECO:0000313" key="3">
    <source>
        <dbReference type="Proteomes" id="UP001374535"/>
    </source>
</evidence>